<comment type="caution">
    <text evidence="4">The sequence shown here is derived from an EMBL/GenBank/DDBJ whole genome shotgun (WGS) entry which is preliminary data.</text>
</comment>
<keyword evidence="5" id="KW-1185">Reference proteome</keyword>
<dbReference type="OrthoDB" id="424610at2759"/>
<dbReference type="InterPro" id="IPR035971">
    <property type="entry name" value="CBD_sf"/>
</dbReference>
<proteinExistence type="predicted"/>
<dbReference type="SUPFAM" id="SSF57180">
    <property type="entry name" value="Cellulose-binding domain"/>
    <property type="match status" value="1"/>
</dbReference>
<dbReference type="GO" id="GO:0005975">
    <property type="term" value="P:carbohydrate metabolic process"/>
    <property type="evidence" value="ECO:0007669"/>
    <property type="project" value="InterPro"/>
</dbReference>
<dbReference type="SMART" id="SM00236">
    <property type="entry name" value="fCBD"/>
    <property type="match status" value="1"/>
</dbReference>
<dbReference type="PROSITE" id="PS51164">
    <property type="entry name" value="CBM1_2"/>
    <property type="match status" value="1"/>
</dbReference>
<feature type="signal peptide" evidence="2">
    <location>
        <begin position="1"/>
        <end position="18"/>
    </location>
</feature>
<dbReference type="PROSITE" id="PS51257">
    <property type="entry name" value="PROKAR_LIPOPROTEIN"/>
    <property type="match status" value="1"/>
</dbReference>
<evidence type="ECO:0000256" key="1">
    <source>
        <dbReference type="ARBA" id="ARBA00022729"/>
    </source>
</evidence>
<evidence type="ECO:0000313" key="5">
    <source>
        <dbReference type="Proteomes" id="UP000193944"/>
    </source>
</evidence>
<accession>A0A1Y1WTF1</accession>
<dbReference type="InterPro" id="IPR000254">
    <property type="entry name" value="CBD"/>
</dbReference>
<evidence type="ECO:0000313" key="4">
    <source>
        <dbReference type="EMBL" id="ORX76665.1"/>
    </source>
</evidence>
<protein>
    <recommendedName>
        <fullName evidence="3">CBM1 domain-containing protein</fullName>
    </recommendedName>
</protein>
<name>A0A1Y1WTF1_9FUNG</name>
<evidence type="ECO:0000256" key="2">
    <source>
        <dbReference type="SAM" id="SignalP"/>
    </source>
</evidence>
<organism evidence="4 5">
    <name type="scientific">Anaeromyces robustus</name>
    <dbReference type="NCBI Taxonomy" id="1754192"/>
    <lineage>
        <taxon>Eukaryota</taxon>
        <taxon>Fungi</taxon>
        <taxon>Fungi incertae sedis</taxon>
        <taxon>Chytridiomycota</taxon>
        <taxon>Chytridiomycota incertae sedis</taxon>
        <taxon>Neocallimastigomycetes</taxon>
        <taxon>Neocallimastigales</taxon>
        <taxon>Neocallimastigaceae</taxon>
        <taxon>Anaeromyces</taxon>
    </lineage>
</organism>
<dbReference type="Pfam" id="PF00734">
    <property type="entry name" value="CBM_1"/>
    <property type="match status" value="1"/>
</dbReference>
<gene>
    <name evidence="4" type="ORF">BCR32DRAFT_296102</name>
</gene>
<dbReference type="Proteomes" id="UP000193944">
    <property type="component" value="Unassembled WGS sequence"/>
</dbReference>
<feature type="chain" id="PRO_5012621117" description="CBM1 domain-containing protein" evidence="2">
    <location>
        <begin position="19"/>
        <end position="60"/>
    </location>
</feature>
<sequence>MNFRILIGFLGAIGLASAQSCKNAYTQCEGINYRGPKCCQPGLYCKRLNDYYYYCEYNGK</sequence>
<keyword evidence="1 2" id="KW-0732">Signal</keyword>
<dbReference type="GO" id="GO:0005576">
    <property type="term" value="C:extracellular region"/>
    <property type="evidence" value="ECO:0007669"/>
    <property type="project" value="InterPro"/>
</dbReference>
<dbReference type="AlphaFoldDB" id="A0A1Y1WTF1"/>
<dbReference type="EMBL" id="MCFG01000285">
    <property type="protein sequence ID" value="ORX76665.1"/>
    <property type="molecule type" value="Genomic_DNA"/>
</dbReference>
<evidence type="ECO:0000259" key="3">
    <source>
        <dbReference type="PROSITE" id="PS51164"/>
    </source>
</evidence>
<feature type="domain" description="CBM1" evidence="3">
    <location>
        <begin position="20"/>
        <end position="56"/>
    </location>
</feature>
<reference evidence="4 5" key="2">
    <citation type="submission" date="2016-08" db="EMBL/GenBank/DDBJ databases">
        <title>Pervasive Adenine N6-methylation of Active Genes in Fungi.</title>
        <authorList>
            <consortium name="DOE Joint Genome Institute"/>
            <person name="Mondo S.J."/>
            <person name="Dannebaum R.O."/>
            <person name="Kuo R.C."/>
            <person name="Labutti K."/>
            <person name="Haridas S."/>
            <person name="Kuo A."/>
            <person name="Salamov A."/>
            <person name="Ahrendt S.R."/>
            <person name="Lipzen A."/>
            <person name="Sullivan W."/>
            <person name="Andreopoulos W.B."/>
            <person name="Clum A."/>
            <person name="Lindquist E."/>
            <person name="Daum C."/>
            <person name="Ramamoorthy G.K."/>
            <person name="Gryganskyi A."/>
            <person name="Culley D."/>
            <person name="Magnuson J.K."/>
            <person name="James T.Y."/>
            <person name="O'Malley M.A."/>
            <person name="Stajich J.E."/>
            <person name="Spatafora J.W."/>
            <person name="Visel A."/>
            <person name="Grigoriev I.V."/>
        </authorList>
    </citation>
    <scope>NUCLEOTIDE SEQUENCE [LARGE SCALE GENOMIC DNA]</scope>
    <source>
        <strain evidence="4 5">S4</strain>
    </source>
</reference>
<dbReference type="GO" id="GO:0030248">
    <property type="term" value="F:cellulose binding"/>
    <property type="evidence" value="ECO:0007669"/>
    <property type="project" value="InterPro"/>
</dbReference>
<reference evidence="4 5" key="1">
    <citation type="submission" date="2016-08" db="EMBL/GenBank/DDBJ databases">
        <title>A Parts List for Fungal Cellulosomes Revealed by Comparative Genomics.</title>
        <authorList>
            <consortium name="DOE Joint Genome Institute"/>
            <person name="Haitjema C.H."/>
            <person name="Gilmore S.P."/>
            <person name="Henske J.K."/>
            <person name="Solomon K.V."/>
            <person name="De Groot R."/>
            <person name="Kuo A."/>
            <person name="Mondo S.J."/>
            <person name="Salamov A.A."/>
            <person name="Labutti K."/>
            <person name="Zhao Z."/>
            <person name="Chiniquy J."/>
            <person name="Barry K."/>
            <person name="Brewer H.M."/>
            <person name="Purvine S.O."/>
            <person name="Wright A.T."/>
            <person name="Boxma B."/>
            <person name="Van Alen T."/>
            <person name="Hackstein J.H."/>
            <person name="Baker S.E."/>
            <person name="Grigoriev I.V."/>
            <person name="O'Malley M.A."/>
        </authorList>
    </citation>
    <scope>NUCLEOTIDE SEQUENCE [LARGE SCALE GENOMIC DNA]</scope>
    <source>
        <strain evidence="4 5">S4</strain>
    </source>
</reference>